<organism evidence="5 6">
    <name type="scientific">Selenobaculum gibii</name>
    <dbReference type="NCBI Taxonomy" id="3054208"/>
    <lineage>
        <taxon>Bacteria</taxon>
        <taxon>Bacillati</taxon>
        <taxon>Bacillota</taxon>
        <taxon>Negativicutes</taxon>
        <taxon>Selenomonadales</taxon>
        <taxon>Selenomonadaceae</taxon>
        <taxon>Selenobaculum</taxon>
    </lineage>
</organism>
<dbReference type="AlphaFoldDB" id="A0A9Y2AIU3"/>
<dbReference type="SUPFAM" id="SSF56300">
    <property type="entry name" value="Metallo-dependent phosphatases"/>
    <property type="match status" value="1"/>
</dbReference>
<keyword evidence="6" id="KW-1185">Reference proteome</keyword>
<dbReference type="KEGG" id="sgbi:P3F81_00220"/>
<proteinExistence type="inferred from homology"/>
<comment type="similarity">
    <text evidence="4">Belongs to the FBPase class 3 family.</text>
</comment>
<dbReference type="HAMAP" id="MF_01854">
    <property type="entry name" value="FBPase_class3"/>
    <property type="match status" value="1"/>
</dbReference>
<evidence type="ECO:0000313" key="6">
    <source>
        <dbReference type="Proteomes" id="UP001243623"/>
    </source>
</evidence>
<gene>
    <name evidence="4" type="primary">fbp</name>
    <name evidence="5" type="ORF">P3F81_00220</name>
</gene>
<sequence>MNYSQQKYKYLYLLSEKYPTIQEVYAEIIHLQAILDLPKGTEHFMSDLHGEYEAFYHILNNCSGVIREKVDFLFARTLTAEQCAEFCTLIYYPKEKLETLQEKEFLTAEWYEITIYRLIKLAKFVASKYTRSKVRKAMPKVYRYILDELLHAQPKEHVNQLSYHKKIVDTLISIKSANDFIIAFSKMIKRLAVDHLHIVGDIFDRGMRPDAIIDMLIEHHSLDIEWGNHDILWMGAAAGSEACIATVIRNSLSYRNMDVLEKGYAISLRPLSLFAAKIYPDENSISASKKAISMILFKLEGQLIYRNPEFKMEDRLLLHKIDRNTSSITIDGKILPLKSAYFPTLSQLSPYILTEEEAQIMRDLRITFQESEKLHKHIRFLYKKGSMYRCYNQNLLFHGCIPLDENGDFANITFDGKTYFGKSYMDYADKKAREAYFGIKQQKNLDFMWYLWCGSKSPLSGRKIKTFERDIVDDPFSWAEPKNPYYHYSNSEKTCDMILKEFNLSTKRGHIINGHVPVKVINGENPVRGNGKAIVIDGGFCRAYQKTTGIAGYTLIYNSYGLRLMSHQPFSNSQKSLEKNEDIESKSKIIEQMQTRIMVNDTDLGEEIKIQLSDLEELLNAYKTGVLTPQE</sequence>
<dbReference type="Proteomes" id="UP001243623">
    <property type="component" value="Chromosome"/>
</dbReference>
<name>A0A9Y2AIU3_9FIRM</name>
<evidence type="ECO:0000256" key="2">
    <source>
        <dbReference type="ARBA" id="ARBA00023211"/>
    </source>
</evidence>
<evidence type="ECO:0000256" key="3">
    <source>
        <dbReference type="ARBA" id="ARBA00023277"/>
    </source>
</evidence>
<dbReference type="GO" id="GO:0042132">
    <property type="term" value="F:fructose 1,6-bisphosphate 1-phosphatase activity"/>
    <property type="evidence" value="ECO:0007669"/>
    <property type="project" value="UniProtKB-UniRule"/>
</dbReference>
<dbReference type="RefSeq" id="WP_147669299.1">
    <property type="nucleotide sequence ID" value="NZ_CP120678.1"/>
</dbReference>
<dbReference type="InterPro" id="IPR029052">
    <property type="entry name" value="Metallo-depent_PP-like"/>
</dbReference>
<comment type="catalytic activity">
    <reaction evidence="4">
        <text>beta-D-fructose 1,6-bisphosphate + H2O = beta-D-fructose 6-phosphate + phosphate</text>
        <dbReference type="Rhea" id="RHEA:11064"/>
        <dbReference type="ChEBI" id="CHEBI:15377"/>
        <dbReference type="ChEBI" id="CHEBI:32966"/>
        <dbReference type="ChEBI" id="CHEBI:43474"/>
        <dbReference type="ChEBI" id="CHEBI:57634"/>
        <dbReference type="EC" id="3.1.3.11"/>
    </reaction>
</comment>
<evidence type="ECO:0000256" key="1">
    <source>
        <dbReference type="ARBA" id="ARBA00022801"/>
    </source>
</evidence>
<keyword evidence="1 4" id="KW-0378">Hydrolase</keyword>
<comment type="pathway">
    <text evidence="4">Carbohydrate biosynthesis; gluconeogenesis.</text>
</comment>
<dbReference type="EC" id="3.1.3.11" evidence="4"/>
<keyword evidence="3 4" id="KW-0119">Carbohydrate metabolism</keyword>
<protein>
    <recommendedName>
        <fullName evidence="4">Fructose-1,6-bisphosphatase class 3</fullName>
        <shortName evidence="4">FBPase class 3</shortName>
        <ecNumber evidence="4">3.1.3.11</ecNumber>
    </recommendedName>
    <alternativeName>
        <fullName evidence="4">D-fructose-1,6-bisphosphate 1-phosphohydrolase class 3</fullName>
    </alternativeName>
</protein>
<reference evidence="5" key="1">
    <citation type="submission" date="2023-03" db="EMBL/GenBank/DDBJ databases">
        <title>Selenobaculum gbiensis gen. nov. sp. nov., a new bacterium isolated from the gut microbiota of IBD patient.</title>
        <authorList>
            <person name="Yeo S."/>
            <person name="Park H."/>
            <person name="Huh C.S."/>
        </authorList>
    </citation>
    <scope>NUCLEOTIDE SEQUENCE</scope>
    <source>
        <strain evidence="5">ICN-92133</strain>
    </source>
</reference>
<comment type="cofactor">
    <cofactor evidence="4">
        <name>Mn(2+)</name>
        <dbReference type="ChEBI" id="CHEBI:29035"/>
    </cofactor>
</comment>
<accession>A0A9Y2AIU3</accession>
<dbReference type="EMBL" id="CP120678">
    <property type="protein sequence ID" value="WIW70793.1"/>
    <property type="molecule type" value="Genomic_DNA"/>
</dbReference>
<dbReference type="CDD" id="cd00838">
    <property type="entry name" value="MPP_superfamily"/>
    <property type="match status" value="1"/>
</dbReference>
<evidence type="ECO:0000256" key="4">
    <source>
        <dbReference type="HAMAP-Rule" id="MF_01854"/>
    </source>
</evidence>
<evidence type="ECO:0000313" key="5">
    <source>
        <dbReference type="EMBL" id="WIW70793.1"/>
    </source>
</evidence>
<dbReference type="Gene3D" id="3.60.21.10">
    <property type="match status" value="1"/>
</dbReference>
<dbReference type="GO" id="GO:0006094">
    <property type="term" value="P:gluconeogenesis"/>
    <property type="evidence" value="ECO:0007669"/>
    <property type="project" value="UniProtKB-UniRule"/>
</dbReference>
<dbReference type="Pfam" id="PF06874">
    <property type="entry name" value="FBPase_2"/>
    <property type="match status" value="1"/>
</dbReference>
<dbReference type="InterPro" id="IPR009164">
    <property type="entry name" value="FBPtase_class3"/>
</dbReference>
<keyword evidence="2 4" id="KW-0464">Manganese</keyword>